<dbReference type="InterPro" id="IPR007219">
    <property type="entry name" value="XnlR_reg_dom"/>
</dbReference>
<dbReference type="PANTHER" id="PTHR46910">
    <property type="entry name" value="TRANSCRIPTION FACTOR PDR1"/>
    <property type="match status" value="1"/>
</dbReference>
<evidence type="ECO:0000256" key="5">
    <source>
        <dbReference type="SAM" id="MobiDB-lite"/>
    </source>
</evidence>
<keyword evidence="3" id="KW-0238">DNA-binding</keyword>
<evidence type="ECO:0000256" key="4">
    <source>
        <dbReference type="ARBA" id="ARBA00023242"/>
    </source>
</evidence>
<name>A0ABY6U542_BIOOC</name>
<organism evidence="7 8">
    <name type="scientific">Bionectria ochroleuca</name>
    <name type="common">Gliocladium roseum</name>
    <dbReference type="NCBI Taxonomy" id="29856"/>
    <lineage>
        <taxon>Eukaryota</taxon>
        <taxon>Fungi</taxon>
        <taxon>Dikarya</taxon>
        <taxon>Ascomycota</taxon>
        <taxon>Pezizomycotina</taxon>
        <taxon>Sordariomycetes</taxon>
        <taxon>Hypocreomycetidae</taxon>
        <taxon>Hypocreales</taxon>
        <taxon>Bionectriaceae</taxon>
        <taxon>Clonostachys</taxon>
    </lineage>
</organism>
<evidence type="ECO:0000256" key="3">
    <source>
        <dbReference type="ARBA" id="ARBA00023125"/>
    </source>
</evidence>
<accession>A0ABY6U542</accession>
<comment type="caution">
    <text evidence="7">The sequence shown here is derived from an EMBL/GenBank/DDBJ whole genome shotgun (WGS) entry which is preliminary data.</text>
</comment>
<evidence type="ECO:0000313" key="8">
    <source>
        <dbReference type="Proteomes" id="UP000766486"/>
    </source>
</evidence>
<dbReference type="EMBL" id="CABFNS010000731">
    <property type="protein sequence ID" value="VUC25219.1"/>
    <property type="molecule type" value="Genomic_DNA"/>
</dbReference>
<reference evidence="7 8" key="1">
    <citation type="submission" date="2019-06" db="EMBL/GenBank/DDBJ databases">
        <authorList>
            <person name="Broberg M."/>
        </authorList>
    </citation>
    <scope>NUCLEOTIDE SEQUENCE [LARGE SCALE GENOMIC DNA]</scope>
</reference>
<keyword evidence="2" id="KW-0479">Metal-binding</keyword>
<evidence type="ECO:0000259" key="6">
    <source>
        <dbReference type="SMART" id="SM00906"/>
    </source>
</evidence>
<keyword evidence="4" id="KW-0539">Nucleus</keyword>
<evidence type="ECO:0000313" key="7">
    <source>
        <dbReference type="EMBL" id="VUC25219.1"/>
    </source>
</evidence>
<evidence type="ECO:0000256" key="1">
    <source>
        <dbReference type="ARBA" id="ARBA00004123"/>
    </source>
</evidence>
<feature type="region of interest" description="Disordered" evidence="5">
    <location>
        <begin position="80"/>
        <end position="105"/>
    </location>
</feature>
<sequence length="723" mass="80215">MATPASSESLSAGQVWSVLRRALVLSFLRALLGGRSGLRKNNETSKEQEKKEVQILVTFRWYLIIQASMFSYYEAQDKEPLQSTQASTPDHSHGQGETSAIPPSRPISTTEAISSHDLQLRPLNDALPSHQGRLASQIPRTAAFPAEAPVIDQQTSIGPVIGHMGRLVSNDEQIAMFAGSSTGAHFISQAEQQVQMQKMHADAFPSCTYSMHLHGLWDVSVRRSASQVTGDLVSRLSPQALEIVAATIDRWTPLYPIFHKPSTMEMCGQVISQPHAANVVILYQSLILLAVGSLGNQGTCMRHHYHYVCASESYYDMSALILEHILDRPCLQTLQGLEMTQIYLQLTSRYTLASHISGVATRLAQNLGLHRHSNRFKFDPLETELRRRVWWCQYTLDVMSSAHHGIPRLIRDQDVDTDLPTRVDHDLLSRSHVSFPLPGEATQVDSAMLLFKLARIIGDTLEKLYSTTRRRGGVAKITRLQAELDAWEHSLPSESDAEMIEPGTGDPKNDTQAPAISSFCLAFLRATLCVATAHVHRPALAFTTVNSQFQLSLKACTRAASNLIQIISNSFKDFDAQLGFDQANHPTNKHVEPLVIISLYPIGAHMVWQAGLTILFARWNGYSLPDPSASDENTVRQCSEALRKLAAFTDDAGGNLKQCADVLDLLCQKTFTGAEVANLTTEQLQWNVWDWPMASALELANTLDAIPFDLEFSTWDTQLNDPR</sequence>
<comment type="subcellular location">
    <subcellularLocation>
        <location evidence="1">Nucleus</location>
    </subcellularLocation>
</comment>
<dbReference type="InterPro" id="IPR050987">
    <property type="entry name" value="AtrR-like"/>
</dbReference>
<dbReference type="PANTHER" id="PTHR46910:SF3">
    <property type="entry name" value="HALOTOLERANCE PROTEIN 9-RELATED"/>
    <property type="match status" value="1"/>
</dbReference>
<evidence type="ECO:0000256" key="2">
    <source>
        <dbReference type="ARBA" id="ARBA00022723"/>
    </source>
</evidence>
<dbReference type="Proteomes" id="UP000766486">
    <property type="component" value="Unassembled WGS sequence"/>
</dbReference>
<dbReference type="CDD" id="cd12148">
    <property type="entry name" value="fungal_TF_MHR"/>
    <property type="match status" value="1"/>
</dbReference>
<dbReference type="Pfam" id="PF04082">
    <property type="entry name" value="Fungal_trans"/>
    <property type="match status" value="1"/>
</dbReference>
<keyword evidence="8" id="KW-1185">Reference proteome</keyword>
<feature type="domain" description="Xylanolytic transcriptional activator regulatory" evidence="6">
    <location>
        <begin position="353"/>
        <end position="426"/>
    </location>
</feature>
<gene>
    <name evidence="7" type="ORF">CLO192961_LOCUS158698</name>
</gene>
<protein>
    <recommendedName>
        <fullName evidence="6">Xylanolytic transcriptional activator regulatory domain-containing protein</fullName>
    </recommendedName>
</protein>
<proteinExistence type="predicted"/>
<dbReference type="SMART" id="SM00906">
    <property type="entry name" value="Fungal_trans"/>
    <property type="match status" value="1"/>
</dbReference>